<comment type="caution">
    <text evidence="7">The sequence shown here is derived from an EMBL/GenBank/DDBJ whole genome shotgun (WGS) entry which is preliminary data.</text>
</comment>
<dbReference type="FunFam" id="2.160.10.10:FF:000025">
    <property type="entry name" value="Hexapeptide-repeat containing-acetyltransferase"/>
    <property type="match status" value="1"/>
</dbReference>
<dbReference type="EC" id="2.3.1.-" evidence="5"/>
<dbReference type="InterPro" id="IPR039369">
    <property type="entry name" value="LacA-like"/>
</dbReference>
<organism evidence="7 8">
    <name type="scientific">Bifidobacterium merycicum</name>
    <dbReference type="NCBI Taxonomy" id="78345"/>
    <lineage>
        <taxon>Bacteria</taxon>
        <taxon>Bacillati</taxon>
        <taxon>Actinomycetota</taxon>
        <taxon>Actinomycetes</taxon>
        <taxon>Bifidobacteriales</taxon>
        <taxon>Bifidobacteriaceae</taxon>
        <taxon>Bifidobacterium</taxon>
    </lineage>
</organism>
<keyword evidence="2 5" id="KW-0808">Transferase</keyword>
<dbReference type="InterPro" id="IPR011004">
    <property type="entry name" value="Trimer_LpxA-like_sf"/>
</dbReference>
<protein>
    <recommendedName>
        <fullName evidence="5">Acetyltransferase</fullName>
        <ecNumber evidence="5">2.3.1.-</ecNumber>
    </recommendedName>
</protein>
<evidence type="ECO:0000256" key="3">
    <source>
        <dbReference type="ARBA" id="ARBA00022737"/>
    </source>
</evidence>
<evidence type="ECO:0000259" key="6">
    <source>
        <dbReference type="SMART" id="SM01266"/>
    </source>
</evidence>
<feature type="domain" description="Maltose/galactoside acetyltransferase" evidence="6">
    <location>
        <begin position="11"/>
        <end position="65"/>
    </location>
</feature>
<accession>A0A087BD34</accession>
<keyword evidence="3" id="KW-0677">Repeat</keyword>
<reference evidence="7 8" key="1">
    <citation type="submission" date="2014-03" db="EMBL/GenBank/DDBJ databases">
        <title>Genomics of Bifidobacteria.</title>
        <authorList>
            <person name="Ventura M."/>
            <person name="Milani C."/>
            <person name="Lugli G.A."/>
        </authorList>
    </citation>
    <scope>NUCLEOTIDE SEQUENCE [LARGE SCALE GENOMIC DNA]</scope>
    <source>
        <strain evidence="7 8">LMG 11341</strain>
    </source>
</reference>
<dbReference type="STRING" id="78345.BMERY_0415"/>
<dbReference type="Proteomes" id="UP000029060">
    <property type="component" value="Unassembled WGS sequence"/>
</dbReference>
<gene>
    <name evidence="7" type="ORF">BMERY_0415</name>
</gene>
<evidence type="ECO:0000256" key="1">
    <source>
        <dbReference type="ARBA" id="ARBA00007274"/>
    </source>
</evidence>
<dbReference type="InterPro" id="IPR001451">
    <property type="entry name" value="Hexapep"/>
</dbReference>
<dbReference type="GO" id="GO:0008870">
    <property type="term" value="F:galactoside O-acetyltransferase activity"/>
    <property type="evidence" value="ECO:0007669"/>
    <property type="project" value="TreeGrafter"/>
</dbReference>
<dbReference type="SMART" id="SM01266">
    <property type="entry name" value="Mac"/>
    <property type="match status" value="1"/>
</dbReference>
<evidence type="ECO:0000256" key="2">
    <source>
        <dbReference type="ARBA" id="ARBA00022679"/>
    </source>
</evidence>
<evidence type="ECO:0000256" key="5">
    <source>
        <dbReference type="RuleBase" id="RU367021"/>
    </source>
</evidence>
<keyword evidence="8" id="KW-1185">Reference proteome</keyword>
<sequence length="223" mass="24511">MGVPQVPQEILDVMHHPGVYYCDMPGMGEAQTAQLENLYDFNATRPSEGARRRELMERFFAEAGEGLYIEPPLHANWGCSTHWGARCYANFNLTLVDDGEIFIGDHTMIGPNVTLVTTGHPIRPDLRERIGQYSEPIHIGRNVWIGAGVTVLPGVTIGDNSVIGANSLVTKDIPADSVAYGSPCKVVRPIGPHDYEYYWCDRRYSESEGENGNGNGNTGESAE</sequence>
<dbReference type="CDD" id="cd03357">
    <property type="entry name" value="LbH_MAT_GAT"/>
    <property type="match status" value="1"/>
</dbReference>
<proteinExistence type="inferred from homology"/>
<dbReference type="InterPro" id="IPR018357">
    <property type="entry name" value="Hexapep_transf_CS"/>
</dbReference>
<dbReference type="Gene3D" id="2.160.10.10">
    <property type="entry name" value="Hexapeptide repeat proteins"/>
    <property type="match status" value="1"/>
</dbReference>
<dbReference type="Pfam" id="PF00132">
    <property type="entry name" value="Hexapep"/>
    <property type="match status" value="1"/>
</dbReference>
<evidence type="ECO:0000313" key="7">
    <source>
        <dbReference type="EMBL" id="KFI68934.1"/>
    </source>
</evidence>
<dbReference type="AlphaFoldDB" id="A0A087BD34"/>
<dbReference type="SUPFAM" id="SSF51161">
    <property type="entry name" value="Trimeric LpxA-like enzymes"/>
    <property type="match status" value="1"/>
</dbReference>
<dbReference type="PROSITE" id="PS00101">
    <property type="entry name" value="HEXAPEP_TRANSFERASES"/>
    <property type="match status" value="1"/>
</dbReference>
<dbReference type="InterPro" id="IPR024688">
    <property type="entry name" value="Mac_dom"/>
</dbReference>
<dbReference type="PANTHER" id="PTHR43017">
    <property type="entry name" value="GALACTOSIDE O-ACETYLTRANSFERASE"/>
    <property type="match status" value="1"/>
</dbReference>
<dbReference type="RefSeq" id="WP_033522441.1">
    <property type="nucleotide sequence ID" value="NZ_CADAXU010000005.1"/>
</dbReference>
<evidence type="ECO:0000313" key="8">
    <source>
        <dbReference type="Proteomes" id="UP000029060"/>
    </source>
</evidence>
<name>A0A087BD34_9BIFI</name>
<dbReference type="eggNOG" id="COG0110">
    <property type="taxonomic scope" value="Bacteria"/>
</dbReference>
<dbReference type="EMBL" id="JGZC01000010">
    <property type="protein sequence ID" value="KFI68934.1"/>
    <property type="molecule type" value="Genomic_DNA"/>
</dbReference>
<dbReference type="PANTHER" id="PTHR43017:SF1">
    <property type="entry name" value="ACETYLTRANSFERASE YJL218W-RELATED"/>
    <property type="match status" value="1"/>
</dbReference>
<evidence type="ECO:0000256" key="4">
    <source>
        <dbReference type="ARBA" id="ARBA00023315"/>
    </source>
</evidence>
<dbReference type="OrthoDB" id="2643438at2"/>
<comment type="similarity">
    <text evidence="1 5">Belongs to the transferase hexapeptide repeat family.</text>
</comment>
<keyword evidence="4 5" id="KW-0012">Acyltransferase</keyword>